<dbReference type="GO" id="GO:0008010">
    <property type="term" value="F:structural constituent of chitin-based larval cuticle"/>
    <property type="evidence" value="ECO:0007669"/>
    <property type="project" value="TreeGrafter"/>
</dbReference>
<evidence type="ECO:0000313" key="4">
    <source>
        <dbReference type="EMBL" id="CAG9814347.1"/>
    </source>
</evidence>
<keyword evidence="3" id="KW-0732">Signal</keyword>
<dbReference type="AlphaFoldDB" id="A0A9N9X2R8"/>
<dbReference type="InterPro" id="IPR031311">
    <property type="entry name" value="CHIT_BIND_RR_consensus"/>
</dbReference>
<evidence type="ECO:0000256" key="2">
    <source>
        <dbReference type="PROSITE-ProRule" id="PRU00497"/>
    </source>
</evidence>
<dbReference type="EMBL" id="OU896716">
    <property type="protein sequence ID" value="CAG9814347.1"/>
    <property type="molecule type" value="Genomic_DNA"/>
</dbReference>
<dbReference type="PROSITE" id="PS00233">
    <property type="entry name" value="CHIT_BIND_RR_1"/>
    <property type="match status" value="1"/>
</dbReference>
<name>A0A9N9X2R8_PHACE</name>
<dbReference type="PRINTS" id="PR00947">
    <property type="entry name" value="CUTICLE"/>
</dbReference>
<reference evidence="4" key="1">
    <citation type="submission" date="2022-01" db="EMBL/GenBank/DDBJ databases">
        <authorList>
            <person name="King R."/>
        </authorList>
    </citation>
    <scope>NUCLEOTIDE SEQUENCE</scope>
</reference>
<reference evidence="4" key="2">
    <citation type="submission" date="2022-10" db="EMBL/GenBank/DDBJ databases">
        <authorList>
            <consortium name="ENA_rothamsted_submissions"/>
            <consortium name="culmorum"/>
            <person name="King R."/>
        </authorList>
    </citation>
    <scope>NUCLEOTIDE SEQUENCE</scope>
</reference>
<evidence type="ECO:0000256" key="1">
    <source>
        <dbReference type="ARBA" id="ARBA00022460"/>
    </source>
</evidence>
<evidence type="ECO:0000256" key="3">
    <source>
        <dbReference type="SAM" id="SignalP"/>
    </source>
</evidence>
<proteinExistence type="predicted"/>
<organism evidence="4 5">
    <name type="scientific">Phaedon cochleariae</name>
    <name type="common">Mustard beetle</name>
    <dbReference type="NCBI Taxonomy" id="80249"/>
    <lineage>
        <taxon>Eukaryota</taxon>
        <taxon>Metazoa</taxon>
        <taxon>Ecdysozoa</taxon>
        <taxon>Arthropoda</taxon>
        <taxon>Hexapoda</taxon>
        <taxon>Insecta</taxon>
        <taxon>Pterygota</taxon>
        <taxon>Neoptera</taxon>
        <taxon>Endopterygota</taxon>
        <taxon>Coleoptera</taxon>
        <taxon>Polyphaga</taxon>
        <taxon>Cucujiformia</taxon>
        <taxon>Chrysomeloidea</taxon>
        <taxon>Chrysomelidae</taxon>
        <taxon>Chrysomelinae</taxon>
        <taxon>Chrysomelini</taxon>
        <taxon>Phaedon</taxon>
    </lineage>
</organism>
<sequence length="200" mass="23218">MPKSHRVHQIFQFLILQLLGQIHWSSGVPVPRLSTVDWANHNTFEPQGRGTYAFGYDIEDPETNNVQFRDEERYQNGTVVGSYGYVKPDGNAHIVKYVADENGYRATVEDTVGQPKFYGYPISETKMVSSTPSSVLLTALNSQYSYGKQKIHEQRLRPIDSISQTNPYNSFSQRNDAQEMQNEYLRQHYFTKPEKYYIRF</sequence>
<dbReference type="PANTHER" id="PTHR10380:SF224">
    <property type="entry name" value="CUTICULAR PROTEIN 12A"/>
    <property type="match status" value="1"/>
</dbReference>
<dbReference type="Proteomes" id="UP001153737">
    <property type="component" value="Chromosome 10"/>
</dbReference>
<accession>A0A9N9X2R8</accession>
<protein>
    <submittedName>
        <fullName evidence="4">Uncharacterized protein</fullName>
    </submittedName>
</protein>
<dbReference type="InterPro" id="IPR050468">
    <property type="entry name" value="Cuticle_Struct_Prot"/>
</dbReference>
<dbReference type="PANTHER" id="PTHR10380">
    <property type="entry name" value="CUTICLE PROTEIN"/>
    <property type="match status" value="1"/>
</dbReference>
<feature type="signal peptide" evidence="3">
    <location>
        <begin position="1"/>
        <end position="27"/>
    </location>
</feature>
<dbReference type="GO" id="GO:0062129">
    <property type="term" value="C:chitin-based extracellular matrix"/>
    <property type="evidence" value="ECO:0007669"/>
    <property type="project" value="TreeGrafter"/>
</dbReference>
<keyword evidence="5" id="KW-1185">Reference proteome</keyword>
<dbReference type="InterPro" id="IPR000618">
    <property type="entry name" value="Insect_cuticle"/>
</dbReference>
<feature type="chain" id="PRO_5040328117" evidence="3">
    <location>
        <begin position="28"/>
        <end position="200"/>
    </location>
</feature>
<gene>
    <name evidence="4" type="ORF">PHAECO_LOCUS1471</name>
</gene>
<dbReference type="OrthoDB" id="8021718at2759"/>
<keyword evidence="1 2" id="KW-0193">Cuticle</keyword>
<dbReference type="Pfam" id="PF00379">
    <property type="entry name" value="Chitin_bind_4"/>
    <property type="match status" value="1"/>
</dbReference>
<evidence type="ECO:0000313" key="5">
    <source>
        <dbReference type="Proteomes" id="UP001153737"/>
    </source>
</evidence>
<dbReference type="PROSITE" id="PS51155">
    <property type="entry name" value="CHIT_BIND_RR_2"/>
    <property type="match status" value="1"/>
</dbReference>